<dbReference type="GO" id="GO:0006508">
    <property type="term" value="P:proteolysis"/>
    <property type="evidence" value="ECO:0007669"/>
    <property type="project" value="InterPro"/>
</dbReference>
<dbReference type="EC" id="3.4.14.12" evidence="4"/>
<evidence type="ECO:0000313" key="5">
    <source>
        <dbReference type="Proteomes" id="UP000292235"/>
    </source>
</evidence>
<dbReference type="OrthoDB" id="262125at2"/>
<name>A0A4P6Q2K4_9ACTN</name>
<feature type="domain" description="Peptidase S9 prolyl oligopeptidase catalytic" evidence="3">
    <location>
        <begin position="462"/>
        <end position="667"/>
    </location>
</feature>
<dbReference type="AlphaFoldDB" id="A0A4P6Q2K4"/>
<dbReference type="Proteomes" id="UP000292235">
    <property type="component" value="Chromosome"/>
</dbReference>
<accession>A0A4P6Q2K4</accession>
<reference evidence="4 5" key="1">
    <citation type="submission" date="2019-02" db="EMBL/GenBank/DDBJ databases">
        <authorList>
            <person name="Khodamoradi S."/>
            <person name="Hahnke R.L."/>
            <person name="Kaempfer P."/>
            <person name="Schumann P."/>
            <person name="Rohde M."/>
            <person name="Steinert M."/>
            <person name="Luzhetskyy A."/>
            <person name="Wink J."/>
            <person name="Ruckert C."/>
        </authorList>
    </citation>
    <scope>NUCLEOTIDE SEQUENCE [LARGE SCALE GENOMIC DNA]</scope>
    <source>
        <strain evidence="4 5">M2</strain>
    </source>
</reference>
<dbReference type="Gene3D" id="3.40.50.1820">
    <property type="entry name" value="alpha/beta hydrolase"/>
    <property type="match status" value="1"/>
</dbReference>
<keyword evidence="1 4" id="KW-0378">Hydrolase</keyword>
<dbReference type="EMBL" id="CP036455">
    <property type="protein sequence ID" value="QBI54743.1"/>
    <property type="molecule type" value="Genomic_DNA"/>
</dbReference>
<sequence length="678" mass="72659">MVHTWYDPEEYVGLRRVGGLVLSPDGTRLIAPVTELKADGRGFRTALWELDPAGAAEPRRLTRSAAGESGPAFLPDGSLLFVSGRPDPDAASSADAPSLWLLPAGGGEARCVAQHPGGFGALAVARRAGTVVYTSEVHPGAADAEADAQARKARTDAGVSAILHESFPVRSWDRDLGPARPRLFTAAAPADSGAGLGAPADLTPEPGMGLFDRNPDITPDGATVVTDWSVATGGGARRERLVAVDAATGERRVLAADADYHFSAPAVSPDGRRVVARREFDGEEGPGGEPRDTTLWLVDLATGEGRDLLPEHDLWPAEYAWTPDSSAVLFSADDDGRCPVFRIGTEPASGGPVRITADDGAYSGLNPAPTGTALFALRHSVDEPPTPVRIEDASAPGAHPVRLRSPQQRLELPGTLTEIETEADDGMRIRGWLVLPAGASAESPAPLVLWVHGGPYMSFNGWSWRWNPWLLAARGYAVLLPDPALSTGYGPRMRRRAWGSWGERTFADLMAATDAAAAREDVDGSRTGAMGGSFGGYMANWIAGHTDRFSAVVTHASLWSLEAFSGATDYPADWMAEFGRPADNPERYRSASPDSSAAEIRTPMLVIHGDKDYRVPIGEGLRLWWDLVSRDADAKFLYFPDENHWILAPGNIKVWYETVLAFLDHHVLGKDWERPALL</sequence>
<dbReference type="InterPro" id="IPR029058">
    <property type="entry name" value="AB_hydrolase_fold"/>
</dbReference>
<keyword evidence="2" id="KW-0720">Serine protease</keyword>
<dbReference type="RefSeq" id="WP_131098864.1">
    <property type="nucleotide sequence ID" value="NZ_CP036455.1"/>
</dbReference>
<keyword evidence="5" id="KW-1185">Reference proteome</keyword>
<dbReference type="Gene3D" id="2.120.10.30">
    <property type="entry name" value="TolB, C-terminal domain"/>
    <property type="match status" value="2"/>
</dbReference>
<dbReference type="InterPro" id="IPR011659">
    <property type="entry name" value="WD40"/>
</dbReference>
<evidence type="ECO:0000313" key="4">
    <source>
        <dbReference type="EMBL" id="QBI54743.1"/>
    </source>
</evidence>
<dbReference type="KEGG" id="strr:EKD16_14815"/>
<dbReference type="Pfam" id="PF07676">
    <property type="entry name" value="PD40"/>
    <property type="match status" value="1"/>
</dbReference>
<dbReference type="SUPFAM" id="SSF53474">
    <property type="entry name" value="alpha/beta-Hydrolases"/>
    <property type="match status" value="1"/>
</dbReference>
<dbReference type="PANTHER" id="PTHR42776">
    <property type="entry name" value="SERINE PEPTIDASE S9 FAMILY MEMBER"/>
    <property type="match status" value="1"/>
</dbReference>
<gene>
    <name evidence="4" type="primary">ptpA2</name>
    <name evidence="4" type="ORF">EKD16_14815</name>
</gene>
<evidence type="ECO:0000259" key="3">
    <source>
        <dbReference type="Pfam" id="PF00326"/>
    </source>
</evidence>
<organism evidence="4 5">
    <name type="scientific">Streptomonospora litoralis</name>
    <dbReference type="NCBI Taxonomy" id="2498135"/>
    <lineage>
        <taxon>Bacteria</taxon>
        <taxon>Bacillati</taxon>
        <taxon>Actinomycetota</taxon>
        <taxon>Actinomycetes</taxon>
        <taxon>Streptosporangiales</taxon>
        <taxon>Nocardiopsidaceae</taxon>
        <taxon>Streptomonospora</taxon>
    </lineage>
</organism>
<dbReference type="PANTHER" id="PTHR42776:SF4">
    <property type="entry name" value="ACYLAMINO-ACID-RELEASING ENZYME"/>
    <property type="match status" value="1"/>
</dbReference>
<protein>
    <submittedName>
        <fullName evidence="4">Prolyl tripeptidyl peptidase</fullName>
        <ecNumber evidence="4">3.4.14.12</ecNumber>
    </submittedName>
</protein>
<proteinExistence type="predicted"/>
<dbReference type="InterPro" id="IPR001375">
    <property type="entry name" value="Peptidase_S9_cat"/>
</dbReference>
<keyword evidence="2" id="KW-0645">Protease</keyword>
<dbReference type="Pfam" id="PF00326">
    <property type="entry name" value="Peptidase_S9"/>
    <property type="match status" value="1"/>
</dbReference>
<dbReference type="InterPro" id="IPR011042">
    <property type="entry name" value="6-blade_b-propeller_TolB-like"/>
</dbReference>
<evidence type="ECO:0000256" key="2">
    <source>
        <dbReference type="ARBA" id="ARBA00022825"/>
    </source>
</evidence>
<evidence type="ECO:0000256" key="1">
    <source>
        <dbReference type="ARBA" id="ARBA00022801"/>
    </source>
</evidence>
<dbReference type="SUPFAM" id="SSF82171">
    <property type="entry name" value="DPP6 N-terminal domain-like"/>
    <property type="match status" value="1"/>
</dbReference>
<dbReference type="GO" id="GO:0004252">
    <property type="term" value="F:serine-type endopeptidase activity"/>
    <property type="evidence" value="ECO:0007669"/>
    <property type="project" value="TreeGrafter"/>
</dbReference>